<feature type="transmembrane region" description="Helical" evidence="10">
    <location>
        <begin position="291"/>
        <end position="309"/>
    </location>
</feature>
<reference evidence="12 13" key="1">
    <citation type="submission" date="2020-04" db="EMBL/GenBank/DDBJ databases">
        <authorList>
            <person name="Hitch T.C.A."/>
            <person name="Wylensek D."/>
            <person name="Clavel T."/>
        </authorList>
    </citation>
    <scope>NUCLEOTIDE SEQUENCE [LARGE SCALE GENOMIC DNA]</scope>
    <source>
        <strain evidence="12 13">WCA-130-P53-4B</strain>
    </source>
</reference>
<feature type="transmembrane region" description="Helical" evidence="10">
    <location>
        <begin position="107"/>
        <end position="129"/>
    </location>
</feature>
<keyword evidence="4" id="KW-0050">Antiport</keyword>
<dbReference type="PANTHER" id="PTHR43562">
    <property type="entry name" value="NAPA-TYPE SODIUM/HYDROGEN ANTIPORTER"/>
    <property type="match status" value="1"/>
</dbReference>
<dbReference type="GO" id="GO:0016020">
    <property type="term" value="C:membrane"/>
    <property type="evidence" value="ECO:0007669"/>
    <property type="project" value="UniProtKB-SubCell"/>
</dbReference>
<organism evidence="12 13">
    <name type="scientific">Bifidobacterium boum</name>
    <dbReference type="NCBI Taxonomy" id="78343"/>
    <lineage>
        <taxon>Bacteria</taxon>
        <taxon>Bacillati</taxon>
        <taxon>Actinomycetota</taxon>
        <taxon>Actinomycetes</taxon>
        <taxon>Bifidobacteriales</taxon>
        <taxon>Bifidobacteriaceae</taxon>
        <taxon>Bifidobacterium</taxon>
    </lineage>
</organism>
<feature type="domain" description="Cation/H+ exchanger transmembrane" evidence="11">
    <location>
        <begin position="32"/>
        <end position="405"/>
    </location>
</feature>
<feature type="transmembrane region" description="Helical" evidence="10">
    <location>
        <begin position="167"/>
        <end position="188"/>
    </location>
</feature>
<feature type="transmembrane region" description="Helical" evidence="10">
    <location>
        <begin position="53"/>
        <end position="72"/>
    </location>
</feature>
<comment type="subcellular location">
    <subcellularLocation>
        <location evidence="1">Membrane</location>
        <topology evidence="1">Multi-pass membrane protein</topology>
    </subcellularLocation>
</comment>
<evidence type="ECO:0000256" key="5">
    <source>
        <dbReference type="ARBA" id="ARBA00022692"/>
    </source>
</evidence>
<dbReference type="Pfam" id="PF00999">
    <property type="entry name" value="Na_H_Exchanger"/>
    <property type="match status" value="1"/>
</dbReference>
<keyword evidence="6 10" id="KW-1133">Transmembrane helix</keyword>
<evidence type="ECO:0000256" key="10">
    <source>
        <dbReference type="SAM" id="Phobius"/>
    </source>
</evidence>
<dbReference type="Gene3D" id="1.20.1530.20">
    <property type="match status" value="1"/>
</dbReference>
<accession>A0A848D5X7</accession>
<feature type="transmembrane region" description="Helical" evidence="10">
    <location>
        <begin position="20"/>
        <end position="41"/>
    </location>
</feature>
<feature type="transmembrane region" description="Helical" evidence="10">
    <location>
        <begin position="316"/>
        <end position="335"/>
    </location>
</feature>
<evidence type="ECO:0000256" key="8">
    <source>
        <dbReference type="ARBA" id="ARBA00023136"/>
    </source>
</evidence>
<dbReference type="AlphaFoldDB" id="A0A848D5X7"/>
<evidence type="ECO:0000256" key="7">
    <source>
        <dbReference type="ARBA" id="ARBA00023065"/>
    </source>
</evidence>
<evidence type="ECO:0000256" key="3">
    <source>
        <dbReference type="ARBA" id="ARBA00022448"/>
    </source>
</evidence>
<feature type="transmembrane region" description="Helical" evidence="10">
    <location>
        <begin position="386"/>
        <end position="406"/>
    </location>
</feature>
<proteinExistence type="inferred from homology"/>
<protein>
    <submittedName>
        <fullName evidence="12">Cation:proton antiporter</fullName>
    </submittedName>
</protein>
<feature type="transmembrane region" description="Helical" evidence="10">
    <location>
        <begin position="78"/>
        <end position="95"/>
    </location>
</feature>
<dbReference type="GO" id="GO:1902600">
    <property type="term" value="P:proton transmembrane transport"/>
    <property type="evidence" value="ECO:0007669"/>
    <property type="project" value="InterPro"/>
</dbReference>
<feature type="region of interest" description="Disordered" evidence="9">
    <location>
        <begin position="515"/>
        <end position="544"/>
    </location>
</feature>
<name>A0A848D5X7_9BIFI</name>
<evidence type="ECO:0000313" key="13">
    <source>
        <dbReference type="Proteomes" id="UP000583419"/>
    </source>
</evidence>
<dbReference type="InterPro" id="IPR006153">
    <property type="entry name" value="Cation/H_exchanger_TM"/>
</dbReference>
<evidence type="ECO:0000256" key="4">
    <source>
        <dbReference type="ARBA" id="ARBA00022449"/>
    </source>
</evidence>
<sequence length="544" mass="58369">MVVYWRKSPVFRRSDDNGGMTVDLVSLTIIMLVAVLCPVIVQIIPGKPVPQTVLLLLAGALLGPHMFGIIQVSDSVELLSELGLAFLFLLAGYEIDPKQLSGHQGRVGLATWAATFVLAFAVIMGVPYFKQHDMTGMAAVITLTTTALGTLMPILKERDLEATPVGNAVVAYGTWGELCPVLMMAVLLSTRSQWQTFLTLAVFAAICVVAALVPAKARKAGNRFYRLVTKHSNISEQVLMRVTVLLLITLVTVSAIFDLDVVLGAFAAGFILRYVIPEGSQTLETRLDGISYGFFIPIFFVVSGAAIDLRAVGGNPGLLIVFIVMLMLIRAVPVYIAMSLDRKANPMSSHHRVTVAVYCATALPLIVAVTTVAVKAGTMQQMTASTLVAAGAVTVFLMPLLAGLTYRVADVHPVTAIGEIAHDPHEYRQILHEHLEMAHLLRHAERMDVFVARMDTLPPAASAADAKLRAELVQRAERERDRCLRELGIDPATAQEYREDTVKRWRQAHKRAAGDGAACATGGGVRADAGAAGGATGKSGDAAN</sequence>
<dbReference type="PANTHER" id="PTHR43562:SF1">
    <property type="entry name" value="NA(+)_H(+) ANTIPORTER YJBQ-RELATED"/>
    <property type="match status" value="1"/>
</dbReference>
<evidence type="ECO:0000256" key="9">
    <source>
        <dbReference type="SAM" id="MobiDB-lite"/>
    </source>
</evidence>
<dbReference type="GO" id="GO:0015297">
    <property type="term" value="F:antiporter activity"/>
    <property type="evidence" value="ECO:0007669"/>
    <property type="project" value="UniProtKB-KW"/>
</dbReference>
<feature type="transmembrane region" description="Helical" evidence="10">
    <location>
        <begin position="355"/>
        <end position="374"/>
    </location>
</feature>
<comment type="similarity">
    <text evidence="2">Belongs to the monovalent cation:proton antiporter 2 (CPA2) transporter (TC 2.A.37) family.</text>
</comment>
<keyword evidence="8 10" id="KW-0472">Membrane</keyword>
<keyword evidence="3" id="KW-0813">Transport</keyword>
<comment type="caution">
    <text evidence="12">The sequence shown here is derived from an EMBL/GenBank/DDBJ whole genome shotgun (WGS) entry which is preliminary data.</text>
</comment>
<dbReference type="Proteomes" id="UP000583419">
    <property type="component" value="Unassembled WGS sequence"/>
</dbReference>
<feature type="transmembrane region" description="Helical" evidence="10">
    <location>
        <begin position="238"/>
        <end position="271"/>
    </location>
</feature>
<feature type="transmembrane region" description="Helical" evidence="10">
    <location>
        <begin position="194"/>
        <end position="217"/>
    </location>
</feature>
<evidence type="ECO:0000259" key="11">
    <source>
        <dbReference type="Pfam" id="PF00999"/>
    </source>
</evidence>
<keyword evidence="7" id="KW-0406">Ion transport</keyword>
<gene>
    <name evidence="12" type="ORF">HF843_00160</name>
</gene>
<evidence type="ECO:0000256" key="2">
    <source>
        <dbReference type="ARBA" id="ARBA00005551"/>
    </source>
</evidence>
<feature type="transmembrane region" description="Helical" evidence="10">
    <location>
        <begin position="135"/>
        <end position="155"/>
    </location>
</feature>
<evidence type="ECO:0000256" key="6">
    <source>
        <dbReference type="ARBA" id="ARBA00022989"/>
    </source>
</evidence>
<keyword evidence="5 10" id="KW-0812">Transmembrane</keyword>
<evidence type="ECO:0000313" key="12">
    <source>
        <dbReference type="EMBL" id="NMF01627.1"/>
    </source>
</evidence>
<evidence type="ECO:0000256" key="1">
    <source>
        <dbReference type="ARBA" id="ARBA00004141"/>
    </source>
</evidence>
<dbReference type="EMBL" id="JABAGJ010000001">
    <property type="protein sequence ID" value="NMF01627.1"/>
    <property type="molecule type" value="Genomic_DNA"/>
</dbReference>
<feature type="compositionally biased region" description="Gly residues" evidence="9">
    <location>
        <begin position="521"/>
        <end position="537"/>
    </location>
</feature>
<dbReference type="InterPro" id="IPR038770">
    <property type="entry name" value="Na+/solute_symporter_sf"/>
</dbReference>